<dbReference type="CDD" id="cd16917">
    <property type="entry name" value="HATPase_UhpB-NarQ-NarX-like"/>
    <property type="match status" value="1"/>
</dbReference>
<evidence type="ECO:0000256" key="8">
    <source>
        <dbReference type="ARBA" id="ARBA00023012"/>
    </source>
</evidence>
<dbReference type="PANTHER" id="PTHR24421">
    <property type="entry name" value="NITRATE/NITRITE SENSOR PROTEIN NARX-RELATED"/>
    <property type="match status" value="1"/>
</dbReference>
<dbReference type="EMBL" id="BAABCB010000015">
    <property type="protein sequence ID" value="GAA4242323.1"/>
    <property type="molecule type" value="Genomic_DNA"/>
</dbReference>
<dbReference type="InterPro" id="IPR003594">
    <property type="entry name" value="HATPase_dom"/>
</dbReference>
<evidence type="ECO:0000256" key="10">
    <source>
        <dbReference type="SAM" id="Coils"/>
    </source>
</evidence>
<dbReference type="PANTHER" id="PTHR24421:SF10">
    <property type="entry name" value="NITRATE_NITRITE SENSOR PROTEIN NARQ"/>
    <property type="match status" value="1"/>
</dbReference>
<dbReference type="InterPro" id="IPR036890">
    <property type="entry name" value="HATPase_C_sf"/>
</dbReference>
<evidence type="ECO:0000313" key="13">
    <source>
        <dbReference type="EMBL" id="GAA4242323.1"/>
    </source>
</evidence>
<evidence type="ECO:0000256" key="4">
    <source>
        <dbReference type="ARBA" id="ARBA00022679"/>
    </source>
</evidence>
<organism evidence="13 14">
    <name type="scientific">Winogradskyella damuponensis</name>
    <dbReference type="NCBI Taxonomy" id="943939"/>
    <lineage>
        <taxon>Bacteria</taxon>
        <taxon>Pseudomonadati</taxon>
        <taxon>Bacteroidota</taxon>
        <taxon>Flavobacteriia</taxon>
        <taxon>Flavobacteriales</taxon>
        <taxon>Flavobacteriaceae</taxon>
        <taxon>Winogradskyella</taxon>
    </lineage>
</organism>
<keyword evidence="9" id="KW-0802">TPR repeat</keyword>
<evidence type="ECO:0000259" key="12">
    <source>
        <dbReference type="PROSITE" id="PS50109"/>
    </source>
</evidence>
<dbReference type="PROSITE" id="PS50109">
    <property type="entry name" value="HIS_KIN"/>
    <property type="match status" value="1"/>
</dbReference>
<feature type="repeat" description="TPR" evidence="9">
    <location>
        <begin position="146"/>
        <end position="179"/>
    </location>
</feature>
<accession>A0ABP8CR20</accession>
<dbReference type="Gene3D" id="1.20.5.1930">
    <property type="match status" value="1"/>
</dbReference>
<dbReference type="Gene3D" id="1.25.40.10">
    <property type="entry name" value="Tetratricopeptide repeat domain"/>
    <property type="match status" value="2"/>
</dbReference>
<dbReference type="EC" id="2.7.13.3" evidence="2"/>
<evidence type="ECO:0000256" key="11">
    <source>
        <dbReference type="SAM" id="Phobius"/>
    </source>
</evidence>
<dbReference type="Proteomes" id="UP001501682">
    <property type="component" value="Unassembled WGS sequence"/>
</dbReference>
<comment type="caution">
    <text evidence="13">The sequence shown here is derived from an EMBL/GenBank/DDBJ whole genome shotgun (WGS) entry which is preliminary data.</text>
</comment>
<name>A0ABP8CR20_9FLAO</name>
<evidence type="ECO:0000256" key="3">
    <source>
        <dbReference type="ARBA" id="ARBA00022553"/>
    </source>
</evidence>
<evidence type="ECO:0000256" key="1">
    <source>
        <dbReference type="ARBA" id="ARBA00000085"/>
    </source>
</evidence>
<dbReference type="SUPFAM" id="SSF48452">
    <property type="entry name" value="TPR-like"/>
    <property type="match status" value="1"/>
</dbReference>
<keyword evidence="11" id="KW-0812">Transmembrane</keyword>
<keyword evidence="6" id="KW-0418">Kinase</keyword>
<dbReference type="Pfam" id="PF07730">
    <property type="entry name" value="HisKA_3"/>
    <property type="match status" value="1"/>
</dbReference>
<gene>
    <name evidence="13" type="ORF">GCM10022292_12060</name>
</gene>
<feature type="domain" description="Histidine kinase" evidence="12">
    <location>
        <begin position="513"/>
        <end position="601"/>
    </location>
</feature>
<dbReference type="SMART" id="SM00028">
    <property type="entry name" value="TPR"/>
    <property type="match status" value="4"/>
</dbReference>
<keyword evidence="10" id="KW-0175">Coiled coil</keyword>
<keyword evidence="5" id="KW-0547">Nucleotide-binding</keyword>
<feature type="coiled-coil region" evidence="10">
    <location>
        <begin position="361"/>
        <end position="392"/>
    </location>
</feature>
<keyword evidence="7 13" id="KW-0067">ATP-binding</keyword>
<dbReference type="SMART" id="SM00387">
    <property type="entry name" value="HATPase_c"/>
    <property type="match status" value="1"/>
</dbReference>
<dbReference type="GO" id="GO:0005524">
    <property type="term" value="F:ATP binding"/>
    <property type="evidence" value="ECO:0007669"/>
    <property type="project" value="UniProtKB-KW"/>
</dbReference>
<evidence type="ECO:0000313" key="14">
    <source>
        <dbReference type="Proteomes" id="UP001501682"/>
    </source>
</evidence>
<dbReference type="InterPro" id="IPR005467">
    <property type="entry name" value="His_kinase_dom"/>
</dbReference>
<evidence type="ECO:0000256" key="6">
    <source>
        <dbReference type="ARBA" id="ARBA00022777"/>
    </source>
</evidence>
<keyword evidence="11" id="KW-1133">Transmembrane helix</keyword>
<protein>
    <recommendedName>
        <fullName evidence="2">histidine kinase</fullName>
        <ecNumber evidence="2">2.7.13.3</ecNumber>
    </recommendedName>
</protein>
<dbReference type="InterPro" id="IPR011712">
    <property type="entry name" value="Sig_transdc_His_kin_sub3_dim/P"/>
</dbReference>
<reference evidence="14" key="1">
    <citation type="journal article" date="2019" name="Int. J. Syst. Evol. Microbiol.">
        <title>The Global Catalogue of Microorganisms (GCM) 10K type strain sequencing project: providing services to taxonomists for standard genome sequencing and annotation.</title>
        <authorList>
            <consortium name="The Broad Institute Genomics Platform"/>
            <consortium name="The Broad Institute Genome Sequencing Center for Infectious Disease"/>
            <person name="Wu L."/>
            <person name="Ma J."/>
        </authorList>
    </citation>
    <scope>NUCLEOTIDE SEQUENCE [LARGE SCALE GENOMIC DNA]</scope>
    <source>
        <strain evidence="14">JCM 17633</strain>
    </source>
</reference>
<dbReference type="InterPro" id="IPR011990">
    <property type="entry name" value="TPR-like_helical_dom_sf"/>
</dbReference>
<dbReference type="SUPFAM" id="SSF55874">
    <property type="entry name" value="ATPase domain of HSP90 chaperone/DNA topoisomerase II/histidine kinase"/>
    <property type="match status" value="1"/>
</dbReference>
<dbReference type="InterPro" id="IPR050482">
    <property type="entry name" value="Sensor_HK_TwoCompSys"/>
</dbReference>
<dbReference type="Gene3D" id="3.30.565.10">
    <property type="entry name" value="Histidine kinase-like ATPase, C-terminal domain"/>
    <property type="match status" value="1"/>
</dbReference>
<keyword evidence="3" id="KW-0597">Phosphoprotein</keyword>
<proteinExistence type="predicted"/>
<feature type="repeat" description="TPR" evidence="9">
    <location>
        <begin position="106"/>
        <end position="139"/>
    </location>
</feature>
<dbReference type="PROSITE" id="PS50005">
    <property type="entry name" value="TPR"/>
    <property type="match status" value="2"/>
</dbReference>
<feature type="transmembrane region" description="Helical" evidence="11">
    <location>
        <begin position="343"/>
        <end position="361"/>
    </location>
</feature>
<sequence>MCNSQKQQDSLYTIWGNTQLADTTRASAYRDFIYNNYFENKTDSAYAMALRLMDFTEVHQLKKHKADALILLGKIEHIFGDTPKASKNFESSLSIYKELNNKRGQAKAINGLGVSYKKVFNLDEAKTYYEKSLELSKEIKDTILMSQSLVNIGNIYIWRYKSDKALSYYTESLKLSKAAKNKREEALALINISNAYTQKQDYKRSENYMNDAIKIGDSLNNYNILAHAYQGLCLKYFKQKDYDKLISTADKLLGYGQKTFNDEMIGSAYYFLLEGYKGKRNFDLTVKYLELIKDFKTNIDDVLTIRTLAKIKIDNHRTKDSLLHINHTLKTGISHQKEKANLFLAWGGSLAVLSVIAFFIYKNIKRKQHKAEKERQDEIDEKEKILKDLELSTIDAMIEGQEKERKRLAADLHDSVGATLAAAKLQFDYLVNHQKDTADSEELTKKISTLLETAYVEIRSMAHLKNSGVIAKNGLLPAVEKLARNASGINGLEFEVQSFGLDQRLDNSLEISIFRIIQELVTNIIKHAKATQGTIHITNHSDNLNIMVEDNGVGFNPKQLSKVKSKMGITSIDRRVESLGGKFTIESEISKGTTVIIDLPL</sequence>
<dbReference type="RefSeq" id="WP_344713311.1">
    <property type="nucleotide sequence ID" value="NZ_BAABCB010000015.1"/>
</dbReference>
<dbReference type="Pfam" id="PF13424">
    <property type="entry name" value="TPR_12"/>
    <property type="match status" value="2"/>
</dbReference>
<evidence type="ECO:0000256" key="5">
    <source>
        <dbReference type="ARBA" id="ARBA00022741"/>
    </source>
</evidence>
<keyword evidence="8" id="KW-0902">Two-component regulatory system</keyword>
<comment type="catalytic activity">
    <reaction evidence="1">
        <text>ATP + protein L-histidine = ADP + protein N-phospho-L-histidine.</text>
        <dbReference type="EC" id="2.7.13.3"/>
    </reaction>
</comment>
<keyword evidence="4" id="KW-0808">Transferase</keyword>
<evidence type="ECO:0000256" key="2">
    <source>
        <dbReference type="ARBA" id="ARBA00012438"/>
    </source>
</evidence>
<keyword evidence="11" id="KW-0472">Membrane</keyword>
<dbReference type="Pfam" id="PF02518">
    <property type="entry name" value="HATPase_c"/>
    <property type="match status" value="1"/>
</dbReference>
<evidence type="ECO:0000256" key="9">
    <source>
        <dbReference type="PROSITE-ProRule" id="PRU00339"/>
    </source>
</evidence>
<dbReference type="InterPro" id="IPR019734">
    <property type="entry name" value="TPR_rpt"/>
</dbReference>
<keyword evidence="14" id="KW-1185">Reference proteome</keyword>
<evidence type="ECO:0000256" key="7">
    <source>
        <dbReference type="ARBA" id="ARBA00022840"/>
    </source>
</evidence>